<dbReference type="EMBL" id="RDRA01000015">
    <property type="protein sequence ID" value="RXG91216.1"/>
    <property type="molecule type" value="Genomic_DNA"/>
</dbReference>
<feature type="region of interest" description="Disordered" evidence="1">
    <location>
        <begin position="99"/>
        <end position="144"/>
    </location>
</feature>
<accession>A0ABY0DFE5</accession>
<gene>
    <name evidence="2" type="ORF">EAS62_26315</name>
</gene>
<protein>
    <submittedName>
        <fullName evidence="2">Uncharacterized protein</fullName>
    </submittedName>
</protein>
<dbReference type="Proteomes" id="UP000289946">
    <property type="component" value="Unassembled WGS sequence"/>
</dbReference>
<comment type="caution">
    <text evidence="2">The sequence shown here is derived from an EMBL/GenBank/DDBJ whole genome shotgun (WGS) entry which is preliminary data.</text>
</comment>
<feature type="compositionally biased region" description="Polar residues" evidence="1">
    <location>
        <begin position="135"/>
        <end position="144"/>
    </location>
</feature>
<proteinExistence type="predicted"/>
<evidence type="ECO:0000256" key="1">
    <source>
        <dbReference type="SAM" id="MobiDB-lite"/>
    </source>
</evidence>
<feature type="region of interest" description="Disordered" evidence="1">
    <location>
        <begin position="17"/>
        <end position="79"/>
    </location>
</feature>
<sequence length="144" mass="16110">MQDAAADLLDHCHPGILDRPVERGDDTTNGEAACEQRAIRPQPLPAPRQCEQGARPRRGQISNVGKGMPAIPRLQENEGVGEHVRTRFHVGPKAACEIAEPLEENRTERRKLVSSAGPRKRNDPTVDLMSRRHPLSSTRTFRRR</sequence>
<evidence type="ECO:0000313" key="3">
    <source>
        <dbReference type="Proteomes" id="UP000289946"/>
    </source>
</evidence>
<organism evidence="2 3">
    <name type="scientific">Bradyrhizobium zhanjiangense</name>
    <dbReference type="NCBI Taxonomy" id="1325107"/>
    <lineage>
        <taxon>Bacteria</taxon>
        <taxon>Pseudomonadati</taxon>
        <taxon>Pseudomonadota</taxon>
        <taxon>Alphaproteobacteria</taxon>
        <taxon>Hyphomicrobiales</taxon>
        <taxon>Nitrobacteraceae</taxon>
        <taxon>Bradyrhizobium</taxon>
    </lineage>
</organism>
<name>A0ABY0DFE5_9BRAD</name>
<keyword evidence="3" id="KW-1185">Reference proteome</keyword>
<reference evidence="2 3" key="1">
    <citation type="submission" date="2018-10" db="EMBL/GenBank/DDBJ databases">
        <title>Bradyrhizobium sp. nov., isolated from effective nodules of peanut in China.</title>
        <authorList>
            <person name="Li Y."/>
        </authorList>
    </citation>
    <scope>NUCLEOTIDE SEQUENCE [LARGE SCALE GENOMIC DNA]</scope>
    <source>
        <strain evidence="2 3">CCBAU 51781</strain>
    </source>
</reference>
<evidence type="ECO:0000313" key="2">
    <source>
        <dbReference type="EMBL" id="RXG91216.1"/>
    </source>
</evidence>